<feature type="compositionally biased region" description="Low complexity" evidence="1">
    <location>
        <begin position="298"/>
        <end position="311"/>
    </location>
</feature>
<sequence>MLQNAASNKYMERLLLGEIENLRRKGKLIKEAVEDYVQRVEDEIRKGISYNLQNQYTELQKILMNSGQTLDGLIIGLSTMVPSPGGHTFLPSLGDVPRQNLISGTGSMTEWSSRDCTASRRTSSPDIVETQIQTPSERRSSSSSSTTSSNRPPPKARTPNAVKKKQPLRSTVIDEFSMEIPDSATMLNVDAPEFRPNGHGAPGESIPVNSAGDSDGKIPRERNSVSPEPEGNNANESGVSEASDNHHGSSESSQSTFSVSSSSSAPQILTSASSVESFLTPPGTGSELRRNGVDHGAGRTTTSRSGDSSASFYLSPDGTGLCSNDDKHAMKDYPRDAESRPSSHHAKSLIYDTDQVLRGTAQVLREQEALNSREQALKDEPNHDGPIDWKERQAWDSKPNDVRKTRIPPTWTYTHVNFSHVDAESGRIYVQLLADEITITSLSEEANSDPSRRSRPLELAEIETDLVVIAPFENLYYRASVVSKKSENDIEVFFIDYGNTAKVKAQDLSLINTKLQYKTCRLAIPCVLDASLACADLIERLPETAYVCLANPPETEQGSVYRIMDVMHSSKENFLELPETIPFSAPDDPKVFSYSVVITNAINPDHMWVVETKDVDVPEKVTAILHGLPPEPCSPTLALKSTYVAHKGRRAMVIECHDGLFDLLQLDDGVSVLGVPITACRRLPLMTHLIPQAAKLVKLANCQLRRQDKFAELIMSNSAGKKYNMKVKNDDSDDVILVDPVSEKYLAKELKRLDCDL</sequence>
<proteinExistence type="predicted"/>
<feature type="region of interest" description="Disordered" evidence="1">
    <location>
        <begin position="274"/>
        <end position="349"/>
    </location>
</feature>
<feature type="compositionally biased region" description="Polar residues" evidence="1">
    <location>
        <begin position="232"/>
        <end position="242"/>
    </location>
</feature>
<dbReference type="GO" id="GO:0043186">
    <property type="term" value="C:P granule"/>
    <property type="evidence" value="ECO:0007669"/>
    <property type="project" value="TreeGrafter"/>
</dbReference>
<dbReference type="SMART" id="SM00333">
    <property type="entry name" value="TUDOR"/>
    <property type="match status" value="1"/>
</dbReference>
<dbReference type="GO" id="GO:0030719">
    <property type="term" value="P:P granule organization"/>
    <property type="evidence" value="ECO:0007669"/>
    <property type="project" value="TreeGrafter"/>
</dbReference>
<dbReference type="KEGG" id="goe:100903495"/>
<feature type="compositionally biased region" description="Low complexity" evidence="1">
    <location>
        <begin position="250"/>
        <end position="262"/>
    </location>
</feature>
<evidence type="ECO:0000313" key="3">
    <source>
        <dbReference type="Proteomes" id="UP000694867"/>
    </source>
</evidence>
<feature type="compositionally biased region" description="Low complexity" evidence="1">
    <location>
        <begin position="141"/>
        <end position="150"/>
    </location>
</feature>
<feature type="region of interest" description="Disordered" evidence="1">
    <location>
        <begin position="103"/>
        <end position="175"/>
    </location>
</feature>
<dbReference type="Pfam" id="PF00567">
    <property type="entry name" value="TUDOR"/>
    <property type="match status" value="1"/>
</dbReference>
<feature type="compositionally biased region" description="Basic and acidic residues" evidence="1">
    <location>
        <begin position="287"/>
        <end position="297"/>
    </location>
</feature>
<dbReference type="PROSITE" id="PS50304">
    <property type="entry name" value="TUDOR"/>
    <property type="match status" value="1"/>
</dbReference>
<keyword evidence="3" id="KW-1185">Reference proteome</keyword>
<dbReference type="GeneID" id="100903495"/>
<accession>A0AAJ7L2D0</accession>
<protein>
    <submittedName>
        <fullName evidence="4">Uncharacterized protein LOC100903495</fullName>
    </submittedName>
</protein>
<organism evidence="3 4">
    <name type="scientific">Galendromus occidentalis</name>
    <name type="common">western predatory mite</name>
    <dbReference type="NCBI Taxonomy" id="34638"/>
    <lineage>
        <taxon>Eukaryota</taxon>
        <taxon>Metazoa</taxon>
        <taxon>Ecdysozoa</taxon>
        <taxon>Arthropoda</taxon>
        <taxon>Chelicerata</taxon>
        <taxon>Arachnida</taxon>
        <taxon>Acari</taxon>
        <taxon>Parasitiformes</taxon>
        <taxon>Mesostigmata</taxon>
        <taxon>Gamasina</taxon>
        <taxon>Phytoseioidea</taxon>
        <taxon>Phytoseiidae</taxon>
        <taxon>Typhlodrominae</taxon>
        <taxon>Galendromus</taxon>
    </lineage>
</organism>
<feature type="region of interest" description="Disordered" evidence="1">
    <location>
        <begin position="189"/>
        <end position="262"/>
    </location>
</feature>
<dbReference type="GO" id="GO:0034587">
    <property type="term" value="P:piRNA processing"/>
    <property type="evidence" value="ECO:0007669"/>
    <property type="project" value="TreeGrafter"/>
</dbReference>
<dbReference type="GO" id="GO:0007283">
    <property type="term" value="P:spermatogenesis"/>
    <property type="evidence" value="ECO:0007669"/>
    <property type="project" value="TreeGrafter"/>
</dbReference>
<dbReference type="RefSeq" id="XP_018493660.1">
    <property type="nucleotide sequence ID" value="XM_018638144.1"/>
</dbReference>
<dbReference type="SUPFAM" id="SSF63748">
    <property type="entry name" value="Tudor/PWWP/MBT"/>
    <property type="match status" value="1"/>
</dbReference>
<dbReference type="Proteomes" id="UP000694867">
    <property type="component" value="Unplaced"/>
</dbReference>
<feature type="compositionally biased region" description="Polar residues" evidence="1">
    <location>
        <begin position="103"/>
        <end position="133"/>
    </location>
</feature>
<dbReference type="Gene3D" id="2.30.30.140">
    <property type="match status" value="1"/>
</dbReference>
<dbReference type="InterPro" id="IPR002999">
    <property type="entry name" value="Tudor"/>
</dbReference>
<feature type="domain" description="Tudor" evidence="2">
    <location>
        <begin position="459"/>
        <end position="518"/>
    </location>
</feature>
<evidence type="ECO:0000259" key="2">
    <source>
        <dbReference type="PROSITE" id="PS50304"/>
    </source>
</evidence>
<feature type="compositionally biased region" description="Basic and acidic residues" evidence="1">
    <location>
        <begin position="324"/>
        <end position="341"/>
    </location>
</feature>
<dbReference type="AlphaFoldDB" id="A0AAJ7L2D0"/>
<evidence type="ECO:0000313" key="4">
    <source>
        <dbReference type="RefSeq" id="XP_018493660.1"/>
    </source>
</evidence>
<gene>
    <name evidence="4" type="primary">LOC100903495</name>
</gene>
<name>A0AAJ7L2D0_9ACAR</name>
<dbReference type="PANTHER" id="PTHR22948:SF29">
    <property type="entry name" value="FI02030P-RELATED"/>
    <property type="match status" value="1"/>
</dbReference>
<dbReference type="PANTHER" id="PTHR22948">
    <property type="entry name" value="TUDOR DOMAIN CONTAINING PROTEIN"/>
    <property type="match status" value="1"/>
</dbReference>
<feature type="compositionally biased region" description="Basic and acidic residues" evidence="1">
    <location>
        <begin position="214"/>
        <end position="223"/>
    </location>
</feature>
<evidence type="ECO:0000256" key="1">
    <source>
        <dbReference type="SAM" id="MobiDB-lite"/>
    </source>
</evidence>
<reference evidence="4" key="1">
    <citation type="submission" date="2025-08" db="UniProtKB">
        <authorList>
            <consortium name="RefSeq"/>
        </authorList>
    </citation>
    <scope>IDENTIFICATION</scope>
</reference>
<dbReference type="InterPro" id="IPR050621">
    <property type="entry name" value="Tudor_domain_containing"/>
</dbReference>